<dbReference type="GO" id="GO:0046872">
    <property type="term" value="F:metal ion binding"/>
    <property type="evidence" value="ECO:0007669"/>
    <property type="project" value="UniProtKB-KW"/>
</dbReference>
<dbReference type="Proteomes" id="UP000199041">
    <property type="component" value="Unassembled WGS sequence"/>
</dbReference>
<dbReference type="SUPFAM" id="SSF53067">
    <property type="entry name" value="Actin-like ATPase domain"/>
    <property type="match status" value="1"/>
</dbReference>
<keyword evidence="9" id="KW-1185">Reference proteome</keyword>
<dbReference type="SUPFAM" id="SSF51182">
    <property type="entry name" value="RmlC-like cupins"/>
    <property type="match status" value="1"/>
</dbReference>
<keyword evidence="4" id="KW-0460">Magnesium</keyword>
<protein>
    <recommendedName>
        <fullName evidence="5">fructokinase</fullName>
        <ecNumber evidence="5">2.7.1.4</ecNumber>
    </recommendedName>
</protein>
<dbReference type="EMBL" id="FNQY01000006">
    <property type="protein sequence ID" value="SEA01596.1"/>
    <property type="molecule type" value="Genomic_DNA"/>
</dbReference>
<dbReference type="Pfam" id="PF00480">
    <property type="entry name" value="ROK"/>
    <property type="match status" value="1"/>
</dbReference>
<evidence type="ECO:0000313" key="8">
    <source>
        <dbReference type="EMBL" id="SEA01596.1"/>
    </source>
</evidence>
<evidence type="ECO:0000256" key="6">
    <source>
        <dbReference type="ARBA" id="ARBA00048451"/>
    </source>
</evidence>
<feature type="region of interest" description="Disordered" evidence="7">
    <location>
        <begin position="1002"/>
        <end position="1021"/>
    </location>
</feature>
<dbReference type="GO" id="GO:0016853">
    <property type="term" value="F:isomerase activity"/>
    <property type="evidence" value="ECO:0007669"/>
    <property type="project" value="UniProtKB-KW"/>
</dbReference>
<comment type="catalytic activity">
    <reaction evidence="6">
        <text>D-fructose + ATP = D-fructose 6-phosphate + ADP + H(+)</text>
        <dbReference type="Rhea" id="RHEA:16125"/>
        <dbReference type="ChEBI" id="CHEBI:15378"/>
        <dbReference type="ChEBI" id="CHEBI:30616"/>
        <dbReference type="ChEBI" id="CHEBI:37721"/>
        <dbReference type="ChEBI" id="CHEBI:61527"/>
        <dbReference type="ChEBI" id="CHEBI:456216"/>
        <dbReference type="EC" id="2.7.1.4"/>
    </reaction>
</comment>
<dbReference type="Gene3D" id="2.60.120.10">
    <property type="entry name" value="Jelly Rolls"/>
    <property type="match status" value="1"/>
</dbReference>
<gene>
    <name evidence="8" type="ORF">SAMN05192529_10652</name>
</gene>
<name>A0A1H3XQG7_9BACT</name>
<comment type="cofactor">
    <cofactor evidence="1">
        <name>Mg(2+)</name>
        <dbReference type="ChEBI" id="CHEBI:18420"/>
    </cofactor>
</comment>
<dbReference type="RefSeq" id="WP_091395549.1">
    <property type="nucleotide sequence ID" value="NZ_FNQY01000006.1"/>
</dbReference>
<dbReference type="STRING" id="551991.SAMN05192529_10652"/>
<dbReference type="CDD" id="cd07010">
    <property type="entry name" value="cupin_PMI_type_I_N_bac"/>
    <property type="match status" value="1"/>
</dbReference>
<reference evidence="8 9" key="1">
    <citation type="submission" date="2016-10" db="EMBL/GenBank/DDBJ databases">
        <authorList>
            <person name="de Groot N.N."/>
        </authorList>
    </citation>
    <scope>NUCLEOTIDE SEQUENCE [LARGE SCALE GENOMIC DNA]</scope>
    <source>
        <strain evidence="8 9">Vu-144</strain>
    </source>
</reference>
<dbReference type="InterPro" id="IPR011051">
    <property type="entry name" value="RmlC_Cupin_sf"/>
</dbReference>
<dbReference type="Gene3D" id="3.30.420.40">
    <property type="match status" value="2"/>
</dbReference>
<dbReference type="InterPro" id="IPR000600">
    <property type="entry name" value="ROK"/>
</dbReference>
<evidence type="ECO:0000256" key="1">
    <source>
        <dbReference type="ARBA" id="ARBA00001946"/>
    </source>
</evidence>
<evidence type="ECO:0000256" key="7">
    <source>
        <dbReference type="SAM" id="MobiDB-lite"/>
    </source>
</evidence>
<evidence type="ECO:0000256" key="2">
    <source>
        <dbReference type="ARBA" id="ARBA00022723"/>
    </source>
</evidence>
<dbReference type="InterPro" id="IPR051804">
    <property type="entry name" value="Carb_Metab_Reg_Kinase/Isom"/>
</dbReference>
<dbReference type="PANTHER" id="PTHR42742:SF3">
    <property type="entry name" value="FRUCTOKINASE"/>
    <property type="match status" value="1"/>
</dbReference>
<dbReference type="InterPro" id="IPR043129">
    <property type="entry name" value="ATPase_NBD"/>
</dbReference>
<evidence type="ECO:0000256" key="5">
    <source>
        <dbReference type="ARBA" id="ARBA00038887"/>
    </source>
</evidence>
<keyword evidence="3" id="KW-0862">Zinc</keyword>
<proteinExistence type="predicted"/>
<evidence type="ECO:0000256" key="3">
    <source>
        <dbReference type="ARBA" id="ARBA00022833"/>
    </source>
</evidence>
<dbReference type="PROSITE" id="PS01125">
    <property type="entry name" value="ROK"/>
    <property type="match status" value="1"/>
</dbReference>
<keyword evidence="2" id="KW-0479">Metal-binding</keyword>
<dbReference type="OrthoDB" id="9808275at2"/>
<organism evidence="8 9">
    <name type="scientific">Arachidicoccus rhizosphaerae</name>
    <dbReference type="NCBI Taxonomy" id="551991"/>
    <lineage>
        <taxon>Bacteria</taxon>
        <taxon>Pseudomonadati</taxon>
        <taxon>Bacteroidota</taxon>
        <taxon>Chitinophagia</taxon>
        <taxon>Chitinophagales</taxon>
        <taxon>Chitinophagaceae</taxon>
        <taxon>Arachidicoccus</taxon>
    </lineage>
</organism>
<sequence length="1034" mass="114584">MFKHSDKIILSADIGGSHVTTGLIHVDTLEVIPGSIRESRLDAKAGPDMILNTGLLPAFDTAIQAIADFKESYQLAGLAIAIPGPFDYQRGIFRLSGLDKYGNLYGVDFKRFLYDRLPLDPALPVFFKNDADCFGLGAYATHVGEVRVQELEDRALASGLAVNKMIGITLGTGLGSAFVEDGQTLEGGKEVPEGGHLYNQQLQFSMKTADFENVDLQEGLFSYGMSEELISTRGLLHYVNNRVFDVKTDTAESKLLENVKDLAVLARSGTDALGEHDKEAAALAVEAFKVMGFGLGSCLKPWFDKFKPATLVLGGGIAEASDLFLPSLKRAIGQRRNPAAQTDDPPALSGAADSGTAGELPINIVILDKQQMQVTPLIGAAYALKQSLENNVAGSLSALDKMQGLDVLDTQWRGTHQSLLPKRIDEGLQDAVDSGKYNIFPFHNIGKAKIKSGFEGLARQLLTMSRNLPVKAIALDGYSAVDWAAMQAGLSVTFKALGLSVLWMDMASFARASQQIERLIEPYIGKPGSVWGTKTELHLTDLFDHGHIKTSLTPKHIQAFNSDLVIFYGPGAGLAMPDIPVAYVELPKNEIQYRMRAGRADNLLTSLRPGYADQYKRAYFVDWPMLDDYRQRIAPFIKVSIDAQWRTDINWILQEDLTAALQQLSQAPLRVRPWFAPGAWGGDWMKTNFKQLSPMEVNYAWSFELIVPENGIVLESDGLLLEIPFDLLMFSHPGDILGEDQQYFGHYFPIRFDFLDTFNGGNLSIQCHPSLPYIKEHFGEMITQDETYYILDAQPGAGVYLGFQEGIEPESFKAALELSQQENKALDIEQYVQLLPAKKHDLFLIPNQTIHSAGVNNLVLEISATPYIFTFKMYDWVRPDLNGKPRPINIEHAFHNLDFSRKGEAVQEELVSIPELIDSGKDYELWDLPTHPEHFYGIHRLEFLSVMEASQALSGKCKILMVVEGPGVILELPDGSRSFYSYAETFIIPAAVTGYRLIHPEAATDNKDNHQPVRETPDAQPDTKRVKVVQAFIR</sequence>
<evidence type="ECO:0000313" key="9">
    <source>
        <dbReference type="Proteomes" id="UP000199041"/>
    </source>
</evidence>
<dbReference type="GO" id="GO:0008865">
    <property type="term" value="F:fructokinase activity"/>
    <property type="evidence" value="ECO:0007669"/>
    <property type="project" value="UniProtKB-EC"/>
</dbReference>
<keyword evidence="8" id="KW-0413">Isomerase</keyword>
<dbReference type="InterPro" id="IPR049874">
    <property type="entry name" value="ROK_cs"/>
</dbReference>
<evidence type="ECO:0000256" key="4">
    <source>
        <dbReference type="ARBA" id="ARBA00022842"/>
    </source>
</evidence>
<dbReference type="PANTHER" id="PTHR42742">
    <property type="entry name" value="TRANSCRIPTIONAL REPRESSOR MPRA"/>
    <property type="match status" value="1"/>
</dbReference>
<feature type="region of interest" description="Disordered" evidence="7">
    <location>
        <begin position="335"/>
        <end position="354"/>
    </location>
</feature>
<dbReference type="AlphaFoldDB" id="A0A1H3XQG7"/>
<dbReference type="EC" id="2.7.1.4" evidence="5"/>
<accession>A0A1H3XQG7</accession>
<dbReference type="InterPro" id="IPR014710">
    <property type="entry name" value="RmlC-like_jellyroll"/>
</dbReference>